<organism evidence="2 3">
    <name type="scientific">Arachis hypogaea</name>
    <name type="common">Peanut</name>
    <dbReference type="NCBI Taxonomy" id="3818"/>
    <lineage>
        <taxon>Eukaryota</taxon>
        <taxon>Viridiplantae</taxon>
        <taxon>Streptophyta</taxon>
        <taxon>Embryophyta</taxon>
        <taxon>Tracheophyta</taxon>
        <taxon>Spermatophyta</taxon>
        <taxon>Magnoliopsida</taxon>
        <taxon>eudicotyledons</taxon>
        <taxon>Gunneridae</taxon>
        <taxon>Pentapetalae</taxon>
        <taxon>rosids</taxon>
        <taxon>fabids</taxon>
        <taxon>Fabales</taxon>
        <taxon>Fabaceae</taxon>
        <taxon>Papilionoideae</taxon>
        <taxon>50 kb inversion clade</taxon>
        <taxon>dalbergioids sensu lato</taxon>
        <taxon>Dalbergieae</taxon>
        <taxon>Pterocarpus clade</taxon>
        <taxon>Arachis</taxon>
    </lineage>
</organism>
<reference evidence="2 3" key="1">
    <citation type="submission" date="2019-01" db="EMBL/GenBank/DDBJ databases">
        <title>Sequencing of cultivated peanut Arachis hypogaea provides insights into genome evolution and oil improvement.</title>
        <authorList>
            <person name="Chen X."/>
        </authorList>
    </citation>
    <scope>NUCLEOTIDE SEQUENCE [LARGE SCALE GENOMIC DNA]</scope>
    <source>
        <strain evidence="3">cv. Fuhuasheng</strain>
        <tissue evidence="2">Leaves</tissue>
    </source>
</reference>
<dbReference type="InterPro" id="IPR044824">
    <property type="entry name" value="MAIN-like"/>
</dbReference>
<evidence type="ECO:0000313" key="3">
    <source>
        <dbReference type="Proteomes" id="UP000289738"/>
    </source>
</evidence>
<proteinExistence type="predicted"/>
<dbReference type="STRING" id="3818.A0A444XRR9"/>
<feature type="domain" description="Aminotransferase-like plant mobile" evidence="1">
    <location>
        <begin position="97"/>
        <end position="214"/>
    </location>
</feature>
<sequence>MQLDTVLGRQMYVKIHILLLFGTNLFCDESGMTVHWKFLPLFRNFAEIRDFSWNSACLAHLYRTLCWASRYNYKDVDGQLALLYVWAWERLPFLAPFVWNPYSHERMENIVVPNEILQHRLTWSATVPLISFECIEWHASDSVKRQFGLQQEVPSEPMMLAEAHNVVLTGPKNKDWRDEHYAYIMRWTNRLTSVLVGDHVVHYQASEEYMQWYNDEYRAHLHLAGYVPQP</sequence>
<evidence type="ECO:0000259" key="1">
    <source>
        <dbReference type="Pfam" id="PF10536"/>
    </source>
</evidence>
<protein>
    <recommendedName>
        <fullName evidence="1">Aminotransferase-like plant mobile domain-containing protein</fullName>
    </recommendedName>
</protein>
<dbReference type="GO" id="GO:0010073">
    <property type="term" value="P:meristem maintenance"/>
    <property type="evidence" value="ECO:0007669"/>
    <property type="project" value="InterPro"/>
</dbReference>
<dbReference type="Pfam" id="PF10536">
    <property type="entry name" value="PMD"/>
    <property type="match status" value="2"/>
</dbReference>
<evidence type="ECO:0000313" key="2">
    <source>
        <dbReference type="EMBL" id="RYQ92447.1"/>
    </source>
</evidence>
<name>A0A444XRR9_ARAHY</name>
<feature type="domain" description="Aminotransferase-like plant mobile" evidence="1">
    <location>
        <begin position="5"/>
        <end position="96"/>
    </location>
</feature>
<keyword evidence="3" id="KW-1185">Reference proteome</keyword>
<gene>
    <name evidence="2" type="ORF">Ahy_B09g098677</name>
</gene>
<comment type="caution">
    <text evidence="2">The sequence shown here is derived from an EMBL/GenBank/DDBJ whole genome shotgun (WGS) entry which is preliminary data.</text>
</comment>
<accession>A0A444XRR9</accession>
<dbReference type="PANTHER" id="PTHR46033:SF8">
    <property type="entry name" value="PROTEIN MAINTENANCE OF MERISTEMS-LIKE"/>
    <property type="match status" value="1"/>
</dbReference>
<dbReference type="EMBL" id="SDMP01000019">
    <property type="protein sequence ID" value="RYQ92447.1"/>
    <property type="molecule type" value="Genomic_DNA"/>
</dbReference>
<dbReference type="Proteomes" id="UP000289738">
    <property type="component" value="Chromosome B09"/>
</dbReference>
<dbReference type="AlphaFoldDB" id="A0A444XRR9"/>
<dbReference type="PANTHER" id="PTHR46033">
    <property type="entry name" value="PROTEIN MAIN-LIKE 2"/>
    <property type="match status" value="1"/>
</dbReference>
<dbReference type="InterPro" id="IPR019557">
    <property type="entry name" value="AminoTfrase-like_pln_mobile"/>
</dbReference>